<protein>
    <recommendedName>
        <fullName evidence="4">Lipoprotein</fullName>
    </recommendedName>
</protein>
<proteinExistence type="predicted"/>
<sequence>MRKSVLILAGLLALSACAEYRPSEAECFNSFAEVTRSDCHFELLTPLGAPNG</sequence>
<dbReference type="Proteomes" id="UP000054823">
    <property type="component" value="Unassembled WGS sequence"/>
</dbReference>
<dbReference type="RefSeq" id="WP_158500688.1">
    <property type="nucleotide sequence ID" value="NZ_CYPW01000020.1"/>
</dbReference>
<dbReference type="STRING" id="321267.SHM7688_02125"/>
<dbReference type="PROSITE" id="PS51257">
    <property type="entry name" value="PROKAR_LIPOPROTEIN"/>
    <property type="match status" value="1"/>
</dbReference>
<evidence type="ECO:0000313" key="3">
    <source>
        <dbReference type="Proteomes" id="UP000054823"/>
    </source>
</evidence>
<reference evidence="2 3" key="1">
    <citation type="submission" date="2015-09" db="EMBL/GenBank/DDBJ databases">
        <authorList>
            <consortium name="Swine Surveillance"/>
        </authorList>
    </citation>
    <scope>NUCLEOTIDE SEQUENCE [LARGE SCALE GENOMIC DNA]</scope>
    <source>
        <strain evidence="2 3">CECT 7688</strain>
    </source>
</reference>
<name>A0A0P1EQY7_9RHOB</name>
<keyword evidence="3" id="KW-1185">Reference proteome</keyword>
<organism evidence="2 3">
    <name type="scientific">Shimia marina</name>
    <dbReference type="NCBI Taxonomy" id="321267"/>
    <lineage>
        <taxon>Bacteria</taxon>
        <taxon>Pseudomonadati</taxon>
        <taxon>Pseudomonadota</taxon>
        <taxon>Alphaproteobacteria</taxon>
        <taxon>Rhodobacterales</taxon>
        <taxon>Roseobacteraceae</taxon>
    </lineage>
</organism>
<gene>
    <name evidence="2" type="ORF">SHM7688_02125</name>
</gene>
<dbReference type="EMBL" id="CYPW01000020">
    <property type="protein sequence ID" value="CUH52678.1"/>
    <property type="molecule type" value="Genomic_DNA"/>
</dbReference>
<feature type="chain" id="PRO_5006061820" description="Lipoprotein" evidence="1">
    <location>
        <begin position="19"/>
        <end position="52"/>
    </location>
</feature>
<evidence type="ECO:0008006" key="4">
    <source>
        <dbReference type="Google" id="ProtNLM"/>
    </source>
</evidence>
<evidence type="ECO:0000256" key="1">
    <source>
        <dbReference type="SAM" id="SignalP"/>
    </source>
</evidence>
<feature type="signal peptide" evidence="1">
    <location>
        <begin position="1"/>
        <end position="18"/>
    </location>
</feature>
<keyword evidence="1" id="KW-0732">Signal</keyword>
<evidence type="ECO:0000313" key="2">
    <source>
        <dbReference type="EMBL" id="CUH52678.1"/>
    </source>
</evidence>
<dbReference type="AlphaFoldDB" id="A0A0P1EQY7"/>
<accession>A0A0P1EQY7</accession>